<dbReference type="SUPFAM" id="SSF53067">
    <property type="entry name" value="Actin-like ATPase domain"/>
    <property type="match status" value="1"/>
</dbReference>
<reference evidence="2" key="1">
    <citation type="submission" date="2022-10" db="EMBL/GenBank/DDBJ databases">
        <title>Characterization and whole genome sequencing of a new Roseateles species, isolated from fresh water.</title>
        <authorList>
            <person name="Guliayeva D.Y."/>
            <person name="Akhremchuk A.E."/>
            <person name="Sikolenko M.A."/>
            <person name="Valentovich L.N."/>
            <person name="Sidarenka A.V."/>
        </authorList>
    </citation>
    <scope>NUCLEOTIDE SEQUENCE</scope>
    <source>
        <strain evidence="2">BIM B-1768</strain>
    </source>
</reference>
<protein>
    <submittedName>
        <fullName evidence="2">Type II secretion system protein GspL</fullName>
    </submittedName>
</protein>
<sequence length="463" mass="48733">MTTRTPFPGSSGFEKAPDVIQAELLRLMLPPTRMLETATVRAAWRLPQGEWHEATFEHLADVAVRLRARRVEACPHPSEVSMTELTLPPLPAKLLRTALLGELDLLVLSDTATLAVASGTRTGTGQVPLAWMSAEALSQITQTLQRIGLPVQAVLPPPAFLPQPEDGESGDGRATAVCIDDWVVVRSAADEGLLLPNAEGSRGAAQIEQRLRATRPDHPGVRWLQLKGEGDFVSDGPAARTQVDSEDTDGGHGEEASELPAPSTSAWSGSGWTWSLPLARRHGAGADHRWLAPALGWSMAAAMVAVVGLQVQASDLAAQGKALSRQMAADVKAAFPDVPVVINPLQQARQLRDARRAGVAVGGAPSDDPAALLRAGAALLPNAQGQLQRLAFQDGQLWLQWREGAAFGADELQALQAQAQARGLTVLADAQGLRLQVDASKAPPAAGASTAQTSAPVRVGVTP</sequence>
<evidence type="ECO:0000313" key="3">
    <source>
        <dbReference type="Proteomes" id="UP001064933"/>
    </source>
</evidence>
<dbReference type="InterPro" id="IPR007812">
    <property type="entry name" value="T2SS_protein-GspL"/>
</dbReference>
<dbReference type="Proteomes" id="UP001064933">
    <property type="component" value="Chromosome"/>
</dbReference>
<accession>A0ABY6AXX4</accession>
<dbReference type="InterPro" id="IPR043129">
    <property type="entry name" value="ATPase_NBD"/>
</dbReference>
<name>A0ABY6AXX4_9BURK</name>
<keyword evidence="3" id="KW-1185">Reference proteome</keyword>
<dbReference type="RefSeq" id="WP_261757178.1">
    <property type="nucleotide sequence ID" value="NZ_CP104562.2"/>
</dbReference>
<organism evidence="2 3">
    <name type="scientific">Roseateles amylovorans</name>
    <dbReference type="NCBI Taxonomy" id="2978473"/>
    <lineage>
        <taxon>Bacteria</taxon>
        <taxon>Pseudomonadati</taxon>
        <taxon>Pseudomonadota</taxon>
        <taxon>Betaproteobacteria</taxon>
        <taxon>Burkholderiales</taxon>
        <taxon>Sphaerotilaceae</taxon>
        <taxon>Roseateles</taxon>
    </lineage>
</organism>
<feature type="region of interest" description="Disordered" evidence="1">
    <location>
        <begin position="441"/>
        <end position="463"/>
    </location>
</feature>
<evidence type="ECO:0000313" key="2">
    <source>
        <dbReference type="EMBL" id="UXH77430.1"/>
    </source>
</evidence>
<proteinExistence type="predicted"/>
<dbReference type="EMBL" id="CP104562">
    <property type="protein sequence ID" value="UXH77430.1"/>
    <property type="molecule type" value="Genomic_DNA"/>
</dbReference>
<feature type="region of interest" description="Disordered" evidence="1">
    <location>
        <begin position="230"/>
        <end position="268"/>
    </location>
</feature>
<gene>
    <name evidence="2" type="primary">gspL</name>
    <name evidence="2" type="ORF">N4261_20885</name>
</gene>
<dbReference type="Gene3D" id="3.30.420.380">
    <property type="match status" value="1"/>
</dbReference>
<dbReference type="NCBIfam" id="TIGR01709">
    <property type="entry name" value="typeII_sec_gspL"/>
    <property type="match status" value="1"/>
</dbReference>
<evidence type="ECO:0000256" key="1">
    <source>
        <dbReference type="SAM" id="MobiDB-lite"/>
    </source>
</evidence>